<keyword evidence="4" id="KW-1185">Reference proteome</keyword>
<name>A0A2C9CEN4_KUEST</name>
<dbReference type="KEGG" id="kst:KSMBR1_1549"/>
<dbReference type="EMBL" id="LT934425">
    <property type="protein sequence ID" value="SOH04048.1"/>
    <property type="molecule type" value="Genomic_DNA"/>
</dbReference>
<organism evidence="3 4">
    <name type="scientific">Kuenenia stuttgartiensis</name>
    <dbReference type="NCBI Taxonomy" id="174633"/>
    <lineage>
        <taxon>Bacteria</taxon>
        <taxon>Pseudomonadati</taxon>
        <taxon>Planctomycetota</taxon>
        <taxon>Candidatus Brocadiia</taxon>
        <taxon>Candidatus Brocadiales</taxon>
        <taxon>Candidatus Brocadiaceae</taxon>
        <taxon>Candidatus Kuenenia</taxon>
    </lineage>
</organism>
<evidence type="ECO:0000259" key="2">
    <source>
        <dbReference type="Pfam" id="PF04715"/>
    </source>
</evidence>
<evidence type="ECO:0000313" key="4">
    <source>
        <dbReference type="Proteomes" id="UP000221734"/>
    </source>
</evidence>
<dbReference type="AlphaFoldDB" id="A0A2C9CEN4"/>
<sequence length="137" mass="15554">MRSSGSVLPVFKKPKCFLPDSALPTVRFQGIPSLVLARFNNKNETPKILIKDKDGSQECEGSPFEYLRKILNRYSLGNISNSLPFQGGAVGYFGYDLCHYIEKLPKTLWVTLNCLIYIWGFTILLSPMIIFLKSSLW</sequence>
<dbReference type="Proteomes" id="UP000221734">
    <property type="component" value="Chromosome Kuenenia_stuttgartiensis_MBR1"/>
</dbReference>
<dbReference type="RefSeq" id="WP_099324797.1">
    <property type="nucleotide sequence ID" value="NZ_LT934425.1"/>
</dbReference>
<feature type="domain" description="Anthranilate synthase component I N-terminal" evidence="2">
    <location>
        <begin position="45"/>
        <end position="114"/>
    </location>
</feature>
<keyword evidence="1" id="KW-0472">Membrane</keyword>
<dbReference type="InterPro" id="IPR005801">
    <property type="entry name" value="ADC_synthase"/>
</dbReference>
<evidence type="ECO:0000256" key="1">
    <source>
        <dbReference type="SAM" id="Phobius"/>
    </source>
</evidence>
<keyword evidence="1" id="KW-0812">Transmembrane</keyword>
<feature type="transmembrane region" description="Helical" evidence="1">
    <location>
        <begin position="108"/>
        <end position="132"/>
    </location>
</feature>
<dbReference type="Gene3D" id="3.60.120.10">
    <property type="entry name" value="Anthranilate synthase"/>
    <property type="match status" value="1"/>
</dbReference>
<dbReference type="Pfam" id="PF04715">
    <property type="entry name" value="Anth_synt_I_N"/>
    <property type="match status" value="1"/>
</dbReference>
<dbReference type="SUPFAM" id="SSF56322">
    <property type="entry name" value="ADC synthase"/>
    <property type="match status" value="1"/>
</dbReference>
<keyword evidence="1" id="KW-1133">Transmembrane helix</keyword>
<reference evidence="4" key="1">
    <citation type="submission" date="2017-10" db="EMBL/GenBank/DDBJ databases">
        <authorList>
            <person name="Frank J."/>
        </authorList>
    </citation>
    <scope>NUCLEOTIDE SEQUENCE [LARGE SCALE GENOMIC DNA]</scope>
</reference>
<accession>A0A2C9CEN4</accession>
<proteinExistence type="predicted"/>
<protein>
    <recommendedName>
        <fullName evidence="2">Anthranilate synthase component I N-terminal domain-containing protein</fullName>
    </recommendedName>
</protein>
<gene>
    <name evidence="3" type="primary">pabB_1</name>
    <name evidence="3" type="ORF">KSMBR1_1549</name>
</gene>
<evidence type="ECO:0000313" key="3">
    <source>
        <dbReference type="EMBL" id="SOH04048.1"/>
    </source>
</evidence>
<dbReference type="InterPro" id="IPR006805">
    <property type="entry name" value="Anth_synth_I_N"/>
</dbReference>